<dbReference type="GO" id="GO:0003899">
    <property type="term" value="F:DNA-directed RNA polymerase activity"/>
    <property type="evidence" value="ECO:0007669"/>
    <property type="project" value="InterPro"/>
</dbReference>
<dbReference type="SUPFAM" id="SSF64484">
    <property type="entry name" value="beta and beta-prime subunits of DNA dependent RNA-polymerase"/>
    <property type="match status" value="1"/>
</dbReference>
<protein>
    <submittedName>
        <fullName evidence="2">DNA-directed RNA polymerase subunit beta</fullName>
    </submittedName>
</protein>
<dbReference type="GO" id="GO:0003677">
    <property type="term" value="F:DNA binding"/>
    <property type="evidence" value="ECO:0007669"/>
    <property type="project" value="InterPro"/>
</dbReference>
<keyword evidence="3" id="KW-1185">Reference proteome</keyword>
<reference evidence="2" key="1">
    <citation type="journal article" date="2021" name="Viruses">
        <title>Novel Viruses That Lyse Plant and Human Strains of Kosakonia cowanii.</title>
        <authorList>
            <person name="Petrzik K."/>
            <person name="Brazdova S."/>
            <person name="Krawczyk K."/>
        </authorList>
    </citation>
    <scope>NUCLEOTIDE SEQUENCE</scope>
</reference>
<evidence type="ECO:0000259" key="1">
    <source>
        <dbReference type="Pfam" id="PF00623"/>
    </source>
</evidence>
<dbReference type="Pfam" id="PF00623">
    <property type="entry name" value="RNA_pol_Rpb1_2"/>
    <property type="match status" value="1"/>
</dbReference>
<dbReference type="Proteomes" id="UP000828443">
    <property type="component" value="Segment"/>
</dbReference>
<dbReference type="RefSeq" id="YP_010676842.1">
    <property type="nucleotide sequence ID" value="NC_071015.1"/>
</dbReference>
<dbReference type="KEGG" id="vg:77953207"/>
<keyword evidence="2" id="KW-0240">DNA-directed RNA polymerase</keyword>
<feature type="domain" description="RNA polymerase alpha subunit" evidence="1">
    <location>
        <begin position="424"/>
        <end position="488"/>
    </location>
</feature>
<dbReference type="GeneID" id="77953207"/>
<dbReference type="GO" id="GO:0000428">
    <property type="term" value="C:DNA-directed RNA polymerase complex"/>
    <property type="evidence" value="ECO:0007669"/>
    <property type="project" value="UniProtKB-KW"/>
</dbReference>
<organism evidence="2 3">
    <name type="scientific">Kosakonia phage Kc263</name>
    <dbReference type="NCBI Taxonomy" id="2863194"/>
    <lineage>
        <taxon>Viruses</taxon>
        <taxon>Duplodnaviria</taxon>
        <taxon>Heunggongvirae</taxon>
        <taxon>Uroviricota</taxon>
        <taxon>Caudoviricetes</taxon>
        <taxon>Chimalliviridae</taxon>
        <taxon>Branisovskavirus</taxon>
        <taxon>Branisovskavirus Kc263</taxon>
    </lineage>
</organism>
<evidence type="ECO:0000313" key="3">
    <source>
        <dbReference type="Proteomes" id="UP000828443"/>
    </source>
</evidence>
<name>A0AAE8BEG9_9CAUD</name>
<dbReference type="Gene3D" id="2.40.40.20">
    <property type="match status" value="1"/>
</dbReference>
<dbReference type="EMBL" id="MZ348422">
    <property type="protein sequence ID" value="QYN80030.1"/>
    <property type="molecule type" value="Genomic_DNA"/>
</dbReference>
<keyword evidence="2" id="KW-0804">Transcription</keyword>
<evidence type="ECO:0000313" key="2">
    <source>
        <dbReference type="EMBL" id="QYN80030.1"/>
    </source>
</evidence>
<proteinExistence type="predicted"/>
<dbReference type="GO" id="GO:0006351">
    <property type="term" value="P:DNA-templated transcription"/>
    <property type="evidence" value="ECO:0007669"/>
    <property type="project" value="InterPro"/>
</dbReference>
<accession>A0AAE8BEG9</accession>
<dbReference type="InterPro" id="IPR000722">
    <property type="entry name" value="RNA_pol_asu"/>
</dbReference>
<sequence>MSSTMADILSKYADENMVPGLLFNKMIEASGVTPRKDDPTFYTPLYPDFEDFDLKHDTSVTTPIYLNDFDFNIEEHRQAVVDLLRTEYEGNNFDTVASCQCKKFRSNIYDGMNVICDNCGSEVVKPLATKIETKVWLKRPAFVSGFISPAMWAIFFSKLNTKSPKVNLVEYWINPDVRAEKRFKDPNNNAFKIAAKIEAFRAALNVPFGYNSFIDNLDYIIRGAIEHDVSKVVDLSEKDRENFAAFWDKFNSKAVFKYLPLPNKITTVVESDQRDRYINKEQTDLDKIYFTLADTYPGDDVRAEEENEELMGRNMKPLVDALMEVQKNILFGKKGMIRYHAGAGKLPFTGRSIITGESGVCRSDTIVLPWLYGLTCLDKHLTSWLYRKGYTPLKIKEIIRTAAHTRHPLIEEFYTWIETNRYAMVTAGRNPSIQYLSARAFFVQFSRDLDDKSIRIPITTVKEYGADFDGDQMYVIFIPDMMSKIEAYSSWGHHQMLDPNRLFKTSRFATHTKTNLLNINSLMLSEPIAED</sequence>